<proteinExistence type="predicted"/>
<evidence type="ECO:0000313" key="1">
    <source>
        <dbReference type="EMBL" id="MCD5314320.1"/>
    </source>
</evidence>
<keyword evidence="1" id="KW-0067">ATP-binding</keyword>
<organism evidence="1 2">
    <name type="scientific">Kineosporia babensis</name>
    <dbReference type="NCBI Taxonomy" id="499548"/>
    <lineage>
        <taxon>Bacteria</taxon>
        <taxon>Bacillati</taxon>
        <taxon>Actinomycetota</taxon>
        <taxon>Actinomycetes</taxon>
        <taxon>Kineosporiales</taxon>
        <taxon>Kineosporiaceae</taxon>
        <taxon>Kineosporia</taxon>
    </lineage>
</organism>
<reference evidence="1" key="1">
    <citation type="submission" date="2021-11" db="EMBL/GenBank/DDBJ databases">
        <title>Streptomyces corallinus and Kineosporia corallina sp. nov., two new coral-derived marine actinobacteria.</title>
        <authorList>
            <person name="Buangrab K."/>
            <person name="Sutthacheep M."/>
            <person name="Yeemin T."/>
            <person name="Harunari E."/>
            <person name="Igarashi Y."/>
            <person name="Sripreechasak P."/>
            <person name="Kanchanasin P."/>
            <person name="Tanasupawat S."/>
            <person name="Phongsopitanun W."/>
        </authorList>
    </citation>
    <scope>NUCLEOTIDE SEQUENCE</scope>
    <source>
        <strain evidence="1">JCM 31032</strain>
    </source>
</reference>
<keyword evidence="1" id="KW-0547">Nucleotide-binding</keyword>
<accession>A0A9X1SWR5</accession>
<dbReference type="RefSeq" id="WP_231447084.1">
    <property type="nucleotide sequence ID" value="NZ_JAJOMB010000016.1"/>
</dbReference>
<dbReference type="EMBL" id="JAJOMB010000016">
    <property type="protein sequence ID" value="MCD5314320.1"/>
    <property type="molecule type" value="Genomic_DNA"/>
</dbReference>
<name>A0A9X1SWR5_9ACTN</name>
<dbReference type="InterPro" id="IPR027417">
    <property type="entry name" value="P-loop_NTPase"/>
</dbReference>
<keyword evidence="2" id="KW-1185">Reference proteome</keyword>
<gene>
    <name evidence="1" type="ORF">LR394_25780</name>
</gene>
<sequence>MVLTCGLAGSGKSTYARSLEAQGWLRLSIDQQAWDQGFTTHPLPPEIRLEIIADQRRQLAEALDDGHDVVVDYAFFSRAMRDEYRAIAQQHGAEVEVALFDVPREELLRRLAGRGSAGPDDIAVPAELLDRFIAGFEWPTADETDVHPRNVHG</sequence>
<dbReference type="Gene3D" id="3.40.50.300">
    <property type="entry name" value="P-loop containing nucleotide triphosphate hydrolases"/>
    <property type="match status" value="1"/>
</dbReference>
<dbReference type="AlphaFoldDB" id="A0A9X1SWR5"/>
<protein>
    <submittedName>
        <fullName evidence="1">ATP-binding protein</fullName>
    </submittedName>
</protein>
<dbReference type="Pfam" id="PF13671">
    <property type="entry name" value="AAA_33"/>
    <property type="match status" value="1"/>
</dbReference>
<dbReference type="SUPFAM" id="SSF52540">
    <property type="entry name" value="P-loop containing nucleoside triphosphate hydrolases"/>
    <property type="match status" value="1"/>
</dbReference>
<dbReference type="GO" id="GO:0005524">
    <property type="term" value="F:ATP binding"/>
    <property type="evidence" value="ECO:0007669"/>
    <property type="project" value="UniProtKB-KW"/>
</dbReference>
<dbReference type="Proteomes" id="UP001138997">
    <property type="component" value="Unassembled WGS sequence"/>
</dbReference>
<comment type="caution">
    <text evidence="1">The sequence shown here is derived from an EMBL/GenBank/DDBJ whole genome shotgun (WGS) entry which is preliminary data.</text>
</comment>
<evidence type="ECO:0000313" key="2">
    <source>
        <dbReference type="Proteomes" id="UP001138997"/>
    </source>
</evidence>